<dbReference type="RefSeq" id="WP_186893800.1">
    <property type="nucleotide sequence ID" value="NZ_WJBE01000004.1"/>
</dbReference>
<reference evidence="10 11" key="1">
    <citation type="journal article" date="2020" name="mSystems">
        <title>Defining Genomic and Predicted Metabolic Features of the Acetobacterium Genus.</title>
        <authorList>
            <person name="Ross D.E."/>
            <person name="Marshall C.W."/>
            <person name="Gulliver D."/>
            <person name="May H.D."/>
            <person name="Norman R.S."/>
        </authorList>
    </citation>
    <scope>NUCLEOTIDE SEQUENCE [LARGE SCALE GENOMIC DNA]</scope>
    <source>
        <strain evidence="10 11">DSM 4132</strain>
    </source>
</reference>
<evidence type="ECO:0000256" key="3">
    <source>
        <dbReference type="ARBA" id="ARBA00022553"/>
    </source>
</evidence>
<dbReference type="InterPro" id="IPR005467">
    <property type="entry name" value="His_kinase_dom"/>
</dbReference>
<feature type="domain" description="Histidine kinase" evidence="9">
    <location>
        <begin position="1"/>
        <end position="106"/>
    </location>
</feature>
<evidence type="ECO:0000256" key="5">
    <source>
        <dbReference type="ARBA" id="ARBA00022741"/>
    </source>
</evidence>
<evidence type="ECO:0000256" key="7">
    <source>
        <dbReference type="ARBA" id="ARBA00022840"/>
    </source>
</evidence>
<dbReference type="GO" id="GO:0005524">
    <property type="term" value="F:ATP binding"/>
    <property type="evidence" value="ECO:0007669"/>
    <property type="project" value="UniProtKB-KW"/>
</dbReference>
<dbReference type="PANTHER" id="PTHR43065">
    <property type="entry name" value="SENSOR HISTIDINE KINASE"/>
    <property type="match status" value="1"/>
</dbReference>
<accession>A0ABR6YVY6</accession>
<sequence length="190" mass="21187">MKELSLHILDITQNSIRAQAKLVKLVIIESVAKNELTIIIEDDGCGIPADRLQNITDPFVTTRTTRRVGLGLSLFKAAAEACGGYFEISSTPGVGTKVIGTFMRDHIDRAPLGNMADTILTMVMSFGAADLSYEHNCNNQLFVFNTREIKETLEVESLNEPEILNWIREFVSEGLKEIQEIMEEALWQSP</sequence>
<dbReference type="InterPro" id="IPR003594">
    <property type="entry name" value="HATPase_dom"/>
</dbReference>
<evidence type="ECO:0000256" key="6">
    <source>
        <dbReference type="ARBA" id="ARBA00022777"/>
    </source>
</evidence>
<organism evidence="10 11">
    <name type="scientific">Acetobacterium malicum</name>
    <dbReference type="NCBI Taxonomy" id="52692"/>
    <lineage>
        <taxon>Bacteria</taxon>
        <taxon>Bacillati</taxon>
        <taxon>Bacillota</taxon>
        <taxon>Clostridia</taxon>
        <taxon>Eubacteriales</taxon>
        <taxon>Eubacteriaceae</taxon>
        <taxon>Acetobacterium</taxon>
    </lineage>
</organism>
<evidence type="ECO:0000256" key="4">
    <source>
        <dbReference type="ARBA" id="ARBA00022679"/>
    </source>
</evidence>
<keyword evidence="5" id="KW-0547">Nucleotide-binding</keyword>
<comment type="caution">
    <text evidence="10">The sequence shown here is derived from an EMBL/GenBank/DDBJ whole genome shotgun (WGS) entry which is preliminary data.</text>
</comment>
<dbReference type="SMART" id="SM00387">
    <property type="entry name" value="HATPase_c"/>
    <property type="match status" value="1"/>
</dbReference>
<keyword evidence="7 10" id="KW-0067">ATP-binding</keyword>
<dbReference type="PANTHER" id="PTHR43065:SF10">
    <property type="entry name" value="PEROXIDE STRESS-ACTIVATED HISTIDINE KINASE MAK3"/>
    <property type="match status" value="1"/>
</dbReference>
<keyword evidence="8" id="KW-0902">Two-component regulatory system</keyword>
<evidence type="ECO:0000256" key="2">
    <source>
        <dbReference type="ARBA" id="ARBA00012438"/>
    </source>
</evidence>
<evidence type="ECO:0000256" key="1">
    <source>
        <dbReference type="ARBA" id="ARBA00000085"/>
    </source>
</evidence>
<dbReference type="SUPFAM" id="SSF55874">
    <property type="entry name" value="ATPase domain of HSP90 chaperone/DNA topoisomerase II/histidine kinase"/>
    <property type="match status" value="1"/>
</dbReference>
<dbReference type="InterPro" id="IPR004358">
    <property type="entry name" value="Sig_transdc_His_kin-like_C"/>
</dbReference>
<name>A0ABR6YVY6_9FIRM</name>
<dbReference type="PROSITE" id="PS50109">
    <property type="entry name" value="HIS_KIN"/>
    <property type="match status" value="1"/>
</dbReference>
<dbReference type="CDD" id="cd00075">
    <property type="entry name" value="HATPase"/>
    <property type="match status" value="1"/>
</dbReference>
<evidence type="ECO:0000256" key="8">
    <source>
        <dbReference type="ARBA" id="ARBA00023012"/>
    </source>
</evidence>
<protein>
    <recommendedName>
        <fullName evidence="2">histidine kinase</fullName>
        <ecNumber evidence="2">2.7.13.3</ecNumber>
    </recommendedName>
</protein>
<dbReference type="Gene3D" id="3.30.565.10">
    <property type="entry name" value="Histidine kinase-like ATPase, C-terminal domain"/>
    <property type="match status" value="1"/>
</dbReference>
<keyword evidence="4" id="KW-0808">Transferase</keyword>
<evidence type="ECO:0000313" key="10">
    <source>
        <dbReference type="EMBL" id="MBC3899308.1"/>
    </source>
</evidence>
<evidence type="ECO:0000259" key="9">
    <source>
        <dbReference type="PROSITE" id="PS50109"/>
    </source>
</evidence>
<comment type="catalytic activity">
    <reaction evidence="1">
        <text>ATP + protein L-histidine = ADP + protein N-phospho-L-histidine.</text>
        <dbReference type="EC" id="2.7.13.3"/>
    </reaction>
</comment>
<keyword evidence="6" id="KW-0418">Kinase</keyword>
<dbReference type="Proteomes" id="UP000622405">
    <property type="component" value="Unassembled WGS sequence"/>
</dbReference>
<dbReference type="EC" id="2.7.13.3" evidence="2"/>
<dbReference type="InterPro" id="IPR036890">
    <property type="entry name" value="HATPase_C_sf"/>
</dbReference>
<dbReference type="EMBL" id="WJBE01000004">
    <property type="protein sequence ID" value="MBC3899308.1"/>
    <property type="molecule type" value="Genomic_DNA"/>
</dbReference>
<dbReference type="Pfam" id="PF02518">
    <property type="entry name" value="HATPase_c"/>
    <property type="match status" value="1"/>
</dbReference>
<gene>
    <name evidence="10" type="ORF">GH811_06740</name>
</gene>
<keyword evidence="11" id="KW-1185">Reference proteome</keyword>
<evidence type="ECO:0000313" key="11">
    <source>
        <dbReference type="Proteomes" id="UP000622405"/>
    </source>
</evidence>
<proteinExistence type="predicted"/>
<dbReference type="PRINTS" id="PR00344">
    <property type="entry name" value="BCTRLSENSOR"/>
</dbReference>
<keyword evidence="3" id="KW-0597">Phosphoprotein</keyword>